<dbReference type="RefSeq" id="XP_022296882.1">
    <property type="nucleotide sequence ID" value="XM_022441174.1"/>
</dbReference>
<dbReference type="GeneID" id="111106472"/>
<dbReference type="InterPro" id="IPR011041">
    <property type="entry name" value="Quinoprot_gluc/sorb_DH_b-prop"/>
</dbReference>
<sequence length="211" mass="24142">MDAQHIAAIDQQEVAINHTIPEITQIILDLKRLLGRVQDKLDTSDVCLVSEYTSRTEELRNLPAQFQTEYKDLRRVSCLSGSELWNCGNNDDILRLYNLLGELLRSVPTKSGIMPGDIAVTRSGDLVYTDPGDRSINLSLSVKLYIVSQLFRDYTYFLEDLEEDHTTRQYVNIYKDQSKIAVDITDTEDEDLPQISLQEMLDDLHIADDEE</sequence>
<protein>
    <submittedName>
        <fullName evidence="2">Uncharacterized protein LOC111106472</fullName>
    </submittedName>
</protein>
<evidence type="ECO:0000313" key="1">
    <source>
        <dbReference type="Proteomes" id="UP000694844"/>
    </source>
</evidence>
<organism evidence="1 2">
    <name type="scientific">Crassostrea virginica</name>
    <name type="common">Eastern oyster</name>
    <dbReference type="NCBI Taxonomy" id="6565"/>
    <lineage>
        <taxon>Eukaryota</taxon>
        <taxon>Metazoa</taxon>
        <taxon>Spiralia</taxon>
        <taxon>Lophotrochozoa</taxon>
        <taxon>Mollusca</taxon>
        <taxon>Bivalvia</taxon>
        <taxon>Autobranchia</taxon>
        <taxon>Pteriomorphia</taxon>
        <taxon>Ostreida</taxon>
        <taxon>Ostreoidea</taxon>
        <taxon>Ostreidae</taxon>
        <taxon>Crassostrea</taxon>
    </lineage>
</organism>
<dbReference type="KEGG" id="cvn:111106472"/>
<reference evidence="1" key="1">
    <citation type="submission" date="2024-06" db="UniProtKB">
        <authorList>
            <consortium name="RefSeq"/>
        </authorList>
    </citation>
    <scope>NUCLEOTIDE SEQUENCE [LARGE SCALE GENOMIC DNA]</scope>
</reference>
<reference evidence="2" key="2">
    <citation type="submission" date="2025-08" db="UniProtKB">
        <authorList>
            <consortium name="RefSeq"/>
        </authorList>
    </citation>
    <scope>IDENTIFICATION</scope>
    <source>
        <tissue evidence="2">Whole sample</tissue>
    </source>
</reference>
<dbReference type="AlphaFoldDB" id="A0A8B8B0E2"/>
<dbReference type="Proteomes" id="UP000694844">
    <property type="component" value="Chromosome 1"/>
</dbReference>
<accession>A0A8B8B0E2</accession>
<dbReference type="SUPFAM" id="SSF50952">
    <property type="entry name" value="Soluble quinoprotein glucose dehydrogenase"/>
    <property type="match status" value="1"/>
</dbReference>
<name>A0A8B8B0E2_CRAVI</name>
<evidence type="ECO:0000313" key="2">
    <source>
        <dbReference type="RefSeq" id="XP_022296882.1"/>
    </source>
</evidence>
<proteinExistence type="predicted"/>
<gene>
    <name evidence="2" type="primary">LOC111106472</name>
</gene>
<keyword evidence="1" id="KW-1185">Reference proteome</keyword>